<proteinExistence type="predicted"/>
<dbReference type="Proteomes" id="UP000041314">
    <property type="component" value="Unassembled WGS sequence"/>
</dbReference>
<organism evidence="2 3">
    <name type="scientific">Salmonella enterica subsp. enterica serovar Bovismorbificans</name>
    <dbReference type="NCBI Taxonomy" id="58097"/>
    <lineage>
        <taxon>Bacteria</taxon>
        <taxon>Pseudomonadati</taxon>
        <taxon>Pseudomonadota</taxon>
        <taxon>Gammaproteobacteria</taxon>
        <taxon>Enterobacterales</taxon>
        <taxon>Enterobacteriaceae</taxon>
        <taxon>Salmonella</taxon>
    </lineage>
</organism>
<dbReference type="AlphaFoldDB" id="A0A655BS77"/>
<evidence type="ECO:0000256" key="1">
    <source>
        <dbReference type="SAM" id="Phobius"/>
    </source>
</evidence>
<evidence type="ECO:0000313" key="2">
    <source>
        <dbReference type="EMBL" id="CNT72101.1"/>
    </source>
</evidence>
<keyword evidence="1" id="KW-0472">Membrane</keyword>
<protein>
    <submittedName>
        <fullName evidence="2">Uncharacterized protein</fullName>
    </submittedName>
</protein>
<gene>
    <name evidence="2" type="ORF">ERS008198_00794</name>
</gene>
<feature type="transmembrane region" description="Helical" evidence="1">
    <location>
        <begin position="30"/>
        <end position="54"/>
    </location>
</feature>
<sequence>MFGFTNMLFNSGFYIRIIFNTAGHRFKHRFCLFFHGMGVTKPVMIMFSIIHFTFLNA</sequence>
<keyword evidence="1" id="KW-1133">Transmembrane helix</keyword>
<reference evidence="2 3" key="1">
    <citation type="submission" date="2015-03" db="EMBL/GenBank/DDBJ databases">
        <authorList>
            <consortium name="Pathogen Informatics"/>
        </authorList>
    </citation>
    <scope>NUCLEOTIDE SEQUENCE [LARGE SCALE GENOMIC DNA]</scope>
    <source>
        <strain evidence="2 3">A1104</strain>
    </source>
</reference>
<name>A0A655BS77_SALET</name>
<accession>A0A655BS77</accession>
<evidence type="ECO:0000313" key="3">
    <source>
        <dbReference type="Proteomes" id="UP000041314"/>
    </source>
</evidence>
<keyword evidence="1" id="KW-0812">Transmembrane</keyword>
<dbReference type="EMBL" id="CQPA01000004">
    <property type="protein sequence ID" value="CNT72101.1"/>
    <property type="molecule type" value="Genomic_DNA"/>
</dbReference>